<sequence>MSILVARPVMKLALAGMGSHRCEWAAAMRAEFDMAEEAGEGLSFALGCLATAWRELPWHPEGRLALSRYICAIGLILPTAALLLAGWWCGYPWVEPPYADGIARVASMPRGLATTLYAGNAFALPGLTALLLLRIAGLILVAWFVVDADWDRAGAIQRAGAAATITLTLFSAVALPDLTCVVLPLLAVGVELVSIPLLQRWHEGGDIAEA</sequence>
<reference evidence="2 3" key="1">
    <citation type="submission" date="2018-07" db="EMBL/GenBank/DDBJ databases">
        <title>Erythrobacter nanhaiensis sp. nov., a novel member of the genus Erythrobacter isolated from the South China Sea.</title>
        <authorList>
            <person name="Chen X."/>
            <person name="Liu J."/>
        </authorList>
    </citation>
    <scope>NUCLEOTIDE SEQUENCE [LARGE SCALE GENOMIC DNA]</scope>
    <source>
        <strain evidence="2 3">S-5</strain>
    </source>
</reference>
<dbReference type="AlphaFoldDB" id="A0A395LKF7"/>
<dbReference type="RefSeq" id="WP_115491389.1">
    <property type="nucleotide sequence ID" value="NZ_JACHWW010000001.1"/>
</dbReference>
<evidence type="ECO:0000256" key="1">
    <source>
        <dbReference type="SAM" id="Phobius"/>
    </source>
</evidence>
<keyword evidence="1" id="KW-1133">Transmembrane helix</keyword>
<dbReference type="OrthoDB" id="7561456at2"/>
<dbReference type="EMBL" id="QRBB01000001">
    <property type="protein sequence ID" value="RDS77169.1"/>
    <property type="molecule type" value="Genomic_DNA"/>
</dbReference>
<feature type="transmembrane region" description="Helical" evidence="1">
    <location>
        <begin position="122"/>
        <end position="146"/>
    </location>
</feature>
<gene>
    <name evidence="2" type="ORF">DL238_05775</name>
</gene>
<evidence type="ECO:0000313" key="3">
    <source>
        <dbReference type="Proteomes" id="UP000254101"/>
    </source>
</evidence>
<accession>A0A395LKF7</accession>
<evidence type="ECO:0000313" key="2">
    <source>
        <dbReference type="EMBL" id="RDS77169.1"/>
    </source>
</evidence>
<keyword evidence="1" id="KW-0812">Transmembrane</keyword>
<proteinExistence type="predicted"/>
<protein>
    <submittedName>
        <fullName evidence="2">Uncharacterized protein</fullName>
    </submittedName>
</protein>
<comment type="caution">
    <text evidence="2">The sequence shown here is derived from an EMBL/GenBank/DDBJ whole genome shotgun (WGS) entry which is preliminary data.</text>
</comment>
<feature type="transmembrane region" description="Helical" evidence="1">
    <location>
        <begin position="69"/>
        <end position="88"/>
    </location>
</feature>
<organism evidence="2 3">
    <name type="scientific">Alteriqipengyuania lutimaris</name>
    <dbReference type="NCBI Taxonomy" id="1538146"/>
    <lineage>
        <taxon>Bacteria</taxon>
        <taxon>Pseudomonadati</taxon>
        <taxon>Pseudomonadota</taxon>
        <taxon>Alphaproteobacteria</taxon>
        <taxon>Sphingomonadales</taxon>
        <taxon>Erythrobacteraceae</taxon>
        <taxon>Alteriqipengyuania</taxon>
    </lineage>
</organism>
<keyword evidence="3" id="KW-1185">Reference proteome</keyword>
<keyword evidence="1" id="KW-0472">Membrane</keyword>
<name>A0A395LKF7_9SPHN</name>
<dbReference type="Proteomes" id="UP000254101">
    <property type="component" value="Unassembled WGS sequence"/>
</dbReference>